<gene>
    <name evidence="12" type="primary">pap</name>
    <name evidence="12" type="ordered locus">CNE_2c10150</name>
</gene>
<name>F8GTM7_CUPNN</name>
<evidence type="ECO:0000256" key="1">
    <source>
        <dbReference type="ARBA" id="ARBA00001585"/>
    </source>
</evidence>
<dbReference type="InterPro" id="IPR002410">
    <property type="entry name" value="Peptidase_S33"/>
</dbReference>
<evidence type="ECO:0000256" key="3">
    <source>
        <dbReference type="ARBA" id="ARBA00010088"/>
    </source>
</evidence>
<keyword evidence="8" id="KW-0645">Protease</keyword>
<evidence type="ECO:0000256" key="9">
    <source>
        <dbReference type="ARBA" id="ARBA00022801"/>
    </source>
</evidence>
<dbReference type="Pfam" id="PF00561">
    <property type="entry name" value="Abhydrolase_1"/>
    <property type="match status" value="1"/>
</dbReference>
<feature type="domain" description="AB hydrolase-1" evidence="11">
    <location>
        <begin position="64"/>
        <end position="322"/>
    </location>
</feature>
<evidence type="ECO:0000256" key="10">
    <source>
        <dbReference type="ARBA" id="ARBA00029605"/>
    </source>
</evidence>
<evidence type="ECO:0000256" key="5">
    <source>
        <dbReference type="ARBA" id="ARBA00021843"/>
    </source>
</evidence>
<dbReference type="GO" id="GO:0005737">
    <property type="term" value="C:cytoplasm"/>
    <property type="evidence" value="ECO:0007669"/>
    <property type="project" value="UniProtKB-SubCell"/>
</dbReference>
<dbReference type="KEGG" id="cnc:CNE_2c10150"/>
<evidence type="ECO:0000256" key="7">
    <source>
        <dbReference type="ARBA" id="ARBA00022490"/>
    </source>
</evidence>
<reference evidence="12 13" key="1">
    <citation type="journal article" date="2011" name="J. Bacteriol.">
        <title>Complete genome sequence of the type strain Cupriavidus necator N-1.</title>
        <authorList>
            <person name="Poehlein A."/>
            <person name="Kusian B."/>
            <person name="Friedrich B."/>
            <person name="Daniel R."/>
            <person name="Bowien B."/>
        </authorList>
    </citation>
    <scope>NUCLEOTIDE SEQUENCE [LARGE SCALE GENOMIC DNA]</scope>
    <source>
        <strain evidence="13">ATCC 43291 / DSM 13513 / CCUG 52238 / LMG 8453 / N-1</strain>
    </source>
</reference>
<dbReference type="InterPro" id="IPR000073">
    <property type="entry name" value="AB_hydrolase_1"/>
</dbReference>
<keyword evidence="9 12" id="KW-0378">Hydrolase</keyword>
<dbReference type="Gene3D" id="3.40.50.1820">
    <property type="entry name" value="alpha/beta hydrolase"/>
    <property type="match status" value="1"/>
</dbReference>
<dbReference type="HOGENOM" id="CLU_043739_2_2_4"/>
<comment type="similarity">
    <text evidence="3">Belongs to the peptidase S33 family.</text>
</comment>
<dbReference type="EMBL" id="CP002878">
    <property type="protein sequence ID" value="AEI79984.1"/>
    <property type="molecule type" value="Genomic_DNA"/>
</dbReference>
<keyword evidence="6 12" id="KW-0031">Aminopeptidase</keyword>
<dbReference type="InterPro" id="IPR029058">
    <property type="entry name" value="AB_hydrolase_fold"/>
</dbReference>
<evidence type="ECO:0000313" key="13">
    <source>
        <dbReference type="Proteomes" id="UP000006798"/>
    </source>
</evidence>
<proteinExistence type="inferred from homology"/>
<dbReference type="GO" id="GO:0006508">
    <property type="term" value="P:proteolysis"/>
    <property type="evidence" value="ECO:0007669"/>
    <property type="project" value="UniProtKB-KW"/>
</dbReference>
<evidence type="ECO:0000256" key="6">
    <source>
        <dbReference type="ARBA" id="ARBA00022438"/>
    </source>
</evidence>
<dbReference type="EC" id="3.4.11.5" evidence="4"/>
<dbReference type="PANTHER" id="PTHR43722:SF1">
    <property type="entry name" value="PROLINE IMINOPEPTIDASE"/>
    <property type="match status" value="1"/>
</dbReference>
<comment type="subcellular location">
    <subcellularLocation>
        <location evidence="2">Cytoplasm</location>
    </subcellularLocation>
</comment>
<dbReference type="PRINTS" id="PR00111">
    <property type="entry name" value="ABHYDROLASE"/>
</dbReference>
<accession>F8GTM7</accession>
<dbReference type="PRINTS" id="PR00793">
    <property type="entry name" value="PROAMNOPTASE"/>
</dbReference>
<comment type="catalytic activity">
    <reaction evidence="1">
        <text>Release of N-terminal proline from a peptide.</text>
        <dbReference type="EC" id="3.4.11.5"/>
    </reaction>
</comment>
<dbReference type="PANTHER" id="PTHR43722">
    <property type="entry name" value="PROLINE IMINOPEPTIDASE"/>
    <property type="match status" value="1"/>
</dbReference>
<dbReference type="Proteomes" id="UP000006798">
    <property type="component" value="Chromosome 2"/>
</dbReference>
<evidence type="ECO:0000259" key="11">
    <source>
        <dbReference type="Pfam" id="PF00561"/>
    </source>
</evidence>
<evidence type="ECO:0000256" key="8">
    <source>
        <dbReference type="ARBA" id="ARBA00022670"/>
    </source>
</evidence>
<sequence length="341" mass="36660">MNIVLPRRLAAARLPHSLKATSMPDASTISAGFSGTTTTFYLRTPDAQRVHVRLAGTADGEPWLVLHGGPGSGCSAAMAQWFDPRRHRVVMPDQRGAGRSRPAGCLRRNTVGALLADLEQLRRALGIERWGVVGGSWGAALALAYAAQCPHAVAAVVLRGTFLTGRDDVLALFSPRHGGRRMLHCVKAWGERLPDARARLLTVSRLLQSGTPVQKRDTAAAWQASEQALLGLSPASPTRRQPRRERMAAVNKYRIQAHYLRNRAGLGKPALLRAARVIGAHGLPVTLLHGRADKVCRPANALRLQAAMPGARLAWVDGGHLAAGLMRDALVAAIRAAGWQR</sequence>
<dbReference type="SUPFAM" id="SSF53474">
    <property type="entry name" value="alpha/beta-Hydrolases"/>
    <property type="match status" value="1"/>
</dbReference>
<protein>
    <recommendedName>
        <fullName evidence="5">Proline iminopeptidase</fullName>
        <ecNumber evidence="4">3.4.11.5</ecNumber>
    </recommendedName>
    <alternativeName>
        <fullName evidence="10">Prolyl aminopeptidase</fullName>
    </alternativeName>
</protein>
<dbReference type="AlphaFoldDB" id="F8GTM7"/>
<keyword evidence="7" id="KW-0963">Cytoplasm</keyword>
<evidence type="ECO:0000256" key="4">
    <source>
        <dbReference type="ARBA" id="ARBA00012568"/>
    </source>
</evidence>
<dbReference type="InterPro" id="IPR005944">
    <property type="entry name" value="Pro_iminopeptidase"/>
</dbReference>
<dbReference type="GO" id="GO:0004177">
    <property type="term" value="F:aminopeptidase activity"/>
    <property type="evidence" value="ECO:0007669"/>
    <property type="project" value="UniProtKB-KW"/>
</dbReference>
<evidence type="ECO:0000256" key="2">
    <source>
        <dbReference type="ARBA" id="ARBA00004496"/>
    </source>
</evidence>
<evidence type="ECO:0000313" key="12">
    <source>
        <dbReference type="EMBL" id="AEI79984.1"/>
    </source>
</evidence>
<organism evidence="12 13">
    <name type="scientific">Cupriavidus necator (strain ATCC 43291 / DSM 13513 / CCUG 52238 / LMG 8453 / N-1)</name>
    <name type="common">Ralstonia eutropha</name>
    <dbReference type="NCBI Taxonomy" id="1042878"/>
    <lineage>
        <taxon>Bacteria</taxon>
        <taxon>Pseudomonadati</taxon>
        <taxon>Pseudomonadota</taxon>
        <taxon>Betaproteobacteria</taxon>
        <taxon>Burkholderiales</taxon>
        <taxon>Burkholderiaceae</taxon>
        <taxon>Cupriavidus</taxon>
    </lineage>
</organism>